<dbReference type="Gramene" id="GBG82513">
    <property type="protein sequence ID" value="GBG82513"/>
    <property type="gene ID" value="CBR_g34890"/>
</dbReference>
<feature type="compositionally biased region" description="Basic and acidic residues" evidence="1">
    <location>
        <begin position="185"/>
        <end position="208"/>
    </location>
</feature>
<protein>
    <submittedName>
        <fullName evidence="2">Uncharacterized protein</fullName>
    </submittedName>
</protein>
<feature type="region of interest" description="Disordered" evidence="1">
    <location>
        <begin position="1"/>
        <end position="29"/>
    </location>
</feature>
<dbReference type="AlphaFoldDB" id="A0A388LJT8"/>
<name>A0A388LJT8_CHABU</name>
<feature type="region of interest" description="Disordered" evidence="1">
    <location>
        <begin position="157"/>
        <end position="208"/>
    </location>
</feature>
<comment type="caution">
    <text evidence="2">The sequence shown here is derived from an EMBL/GenBank/DDBJ whole genome shotgun (WGS) entry which is preliminary data.</text>
</comment>
<reference evidence="2 3" key="1">
    <citation type="journal article" date="2018" name="Cell">
        <title>The Chara Genome: Secondary Complexity and Implications for Plant Terrestrialization.</title>
        <authorList>
            <person name="Nishiyama T."/>
            <person name="Sakayama H."/>
            <person name="Vries J.D."/>
            <person name="Buschmann H."/>
            <person name="Saint-Marcoux D."/>
            <person name="Ullrich K.K."/>
            <person name="Haas F.B."/>
            <person name="Vanderstraeten L."/>
            <person name="Becker D."/>
            <person name="Lang D."/>
            <person name="Vosolsobe S."/>
            <person name="Rombauts S."/>
            <person name="Wilhelmsson P.K.I."/>
            <person name="Janitza P."/>
            <person name="Kern R."/>
            <person name="Heyl A."/>
            <person name="Rumpler F."/>
            <person name="Villalobos L.I.A.C."/>
            <person name="Clay J.M."/>
            <person name="Skokan R."/>
            <person name="Toyoda A."/>
            <person name="Suzuki Y."/>
            <person name="Kagoshima H."/>
            <person name="Schijlen E."/>
            <person name="Tajeshwar N."/>
            <person name="Catarino B."/>
            <person name="Hetherington A.J."/>
            <person name="Saltykova A."/>
            <person name="Bonnot C."/>
            <person name="Breuninger H."/>
            <person name="Symeonidi A."/>
            <person name="Radhakrishnan G.V."/>
            <person name="Van Nieuwerburgh F."/>
            <person name="Deforce D."/>
            <person name="Chang C."/>
            <person name="Karol K.G."/>
            <person name="Hedrich R."/>
            <person name="Ulvskov P."/>
            <person name="Glockner G."/>
            <person name="Delwiche C.F."/>
            <person name="Petrasek J."/>
            <person name="Van de Peer Y."/>
            <person name="Friml J."/>
            <person name="Beilby M."/>
            <person name="Dolan L."/>
            <person name="Kohara Y."/>
            <person name="Sugano S."/>
            <person name="Fujiyama A."/>
            <person name="Delaux P.-M."/>
            <person name="Quint M."/>
            <person name="TheiBen G."/>
            <person name="Hagemann M."/>
            <person name="Harholt J."/>
            <person name="Dunand C."/>
            <person name="Zachgo S."/>
            <person name="Langdale J."/>
            <person name="Maumus F."/>
            <person name="Straeten D.V.D."/>
            <person name="Gould S.B."/>
            <person name="Rensing S.A."/>
        </authorList>
    </citation>
    <scope>NUCLEOTIDE SEQUENCE [LARGE SCALE GENOMIC DNA]</scope>
    <source>
        <strain evidence="2 3">S276</strain>
    </source>
</reference>
<dbReference type="Proteomes" id="UP000265515">
    <property type="component" value="Unassembled WGS sequence"/>
</dbReference>
<dbReference type="EMBL" id="BFEA01000409">
    <property type="protein sequence ID" value="GBG82513.1"/>
    <property type="molecule type" value="Genomic_DNA"/>
</dbReference>
<sequence length="303" mass="30981">MEIAERPRELRTWHSGRRGKRSAGGTVIGIDGGRGRAIGSAICRAGGPMDAGTAGTTGTAGMGPLQNGNCNKMSPSGSPRYGKPSTCTWTKERPVAECDAEVMAVKHESDGAGSSRSLADHRVPCLSAPQAPRRQAYPLLLTYDKLAVGRPAEGGLDIASGRGGDWDRDQVRERKGGGGLVGTEEEGRTAGDYGESHRRSSSKELRPRAEEAEEVLRATAVTAAAAGAQRGGGGGGEGGGGGIVMVSASEAEKTSGDQQEAFGALSSTAEWVRDGKGGAFVSGKGPPRGVGEVGGMDLSLIHI</sequence>
<feature type="compositionally biased region" description="Basic and acidic residues" evidence="1">
    <location>
        <begin position="164"/>
        <end position="176"/>
    </location>
</feature>
<organism evidence="2 3">
    <name type="scientific">Chara braunii</name>
    <name type="common">Braun's stonewort</name>
    <dbReference type="NCBI Taxonomy" id="69332"/>
    <lineage>
        <taxon>Eukaryota</taxon>
        <taxon>Viridiplantae</taxon>
        <taxon>Streptophyta</taxon>
        <taxon>Charophyceae</taxon>
        <taxon>Charales</taxon>
        <taxon>Characeae</taxon>
        <taxon>Chara</taxon>
    </lineage>
</organism>
<evidence type="ECO:0000313" key="3">
    <source>
        <dbReference type="Proteomes" id="UP000265515"/>
    </source>
</evidence>
<feature type="compositionally biased region" description="Basic and acidic residues" evidence="1">
    <location>
        <begin position="1"/>
        <end position="12"/>
    </location>
</feature>
<gene>
    <name evidence="2" type="ORF">CBR_g34890</name>
</gene>
<keyword evidence="3" id="KW-1185">Reference proteome</keyword>
<evidence type="ECO:0000313" key="2">
    <source>
        <dbReference type="EMBL" id="GBG82513.1"/>
    </source>
</evidence>
<proteinExistence type="predicted"/>
<accession>A0A388LJT8</accession>
<evidence type="ECO:0000256" key="1">
    <source>
        <dbReference type="SAM" id="MobiDB-lite"/>
    </source>
</evidence>